<dbReference type="PANTHER" id="PTHR30627">
    <property type="entry name" value="PEPTIDOGLYCAN D,D-TRANSPEPTIDASE"/>
    <property type="match status" value="1"/>
</dbReference>
<evidence type="ECO:0000256" key="8">
    <source>
        <dbReference type="ARBA" id="ARBA00022989"/>
    </source>
</evidence>
<dbReference type="EMBL" id="JAFBEV010000005">
    <property type="protein sequence ID" value="MBM7657313.1"/>
    <property type="molecule type" value="Genomic_DNA"/>
</dbReference>
<keyword evidence="5 11" id="KW-0812">Transmembrane</keyword>
<dbReference type="Pfam" id="PF00905">
    <property type="entry name" value="Transpeptidase"/>
    <property type="match status" value="1"/>
</dbReference>
<evidence type="ECO:0000259" key="12">
    <source>
        <dbReference type="Pfam" id="PF00905"/>
    </source>
</evidence>
<evidence type="ECO:0000313" key="14">
    <source>
        <dbReference type="EMBL" id="MBM7657313.1"/>
    </source>
</evidence>
<organism evidence="14 15">
    <name type="scientific">Sporolactobacillus spathodeae</name>
    <dbReference type="NCBI Taxonomy" id="1465502"/>
    <lineage>
        <taxon>Bacteria</taxon>
        <taxon>Bacillati</taxon>
        <taxon>Bacillota</taxon>
        <taxon>Bacilli</taxon>
        <taxon>Bacillales</taxon>
        <taxon>Sporolactobacillaceae</taxon>
        <taxon>Sporolactobacillus</taxon>
    </lineage>
</organism>
<dbReference type="SUPFAM" id="SSF56519">
    <property type="entry name" value="Penicillin binding protein dimerisation domain"/>
    <property type="match status" value="1"/>
</dbReference>
<dbReference type="Gene3D" id="1.10.10.1230">
    <property type="entry name" value="Penicillin-binding protein, N-terminal non-catalytic domain, head sub-domain"/>
    <property type="match status" value="1"/>
</dbReference>
<dbReference type="Gene3D" id="3.90.1310.10">
    <property type="entry name" value="Penicillin-binding protein 2a (Domain 2)"/>
    <property type="match status" value="1"/>
</dbReference>
<evidence type="ECO:0000256" key="10">
    <source>
        <dbReference type="ARBA" id="ARBA00023316"/>
    </source>
</evidence>
<name>A0ABS2Q6G2_9BACL</name>
<dbReference type="InterPro" id="IPR050515">
    <property type="entry name" value="Beta-lactam/transpept"/>
</dbReference>
<evidence type="ECO:0000256" key="4">
    <source>
        <dbReference type="ARBA" id="ARBA00022475"/>
    </source>
</evidence>
<evidence type="ECO:0000256" key="3">
    <source>
        <dbReference type="ARBA" id="ARBA00007171"/>
    </source>
</evidence>
<dbReference type="RefSeq" id="WP_239529556.1">
    <property type="nucleotide sequence ID" value="NZ_CBCRXA010000004.1"/>
</dbReference>
<keyword evidence="14" id="KW-0131">Cell cycle</keyword>
<keyword evidence="6" id="KW-0133">Cell shape</keyword>
<keyword evidence="15" id="KW-1185">Reference proteome</keyword>
<evidence type="ECO:0000256" key="5">
    <source>
        <dbReference type="ARBA" id="ARBA00022692"/>
    </source>
</evidence>
<dbReference type="SUPFAM" id="SSF56601">
    <property type="entry name" value="beta-lactamase/transpeptidase-like"/>
    <property type="match status" value="1"/>
</dbReference>
<protein>
    <submittedName>
        <fullName evidence="14">Cell division protein FtsI/penicillin-binding protein 2</fullName>
    </submittedName>
</protein>
<evidence type="ECO:0000256" key="9">
    <source>
        <dbReference type="ARBA" id="ARBA00023136"/>
    </source>
</evidence>
<sequence length="696" mass="76840">MGKEPVKNKAAKTNLPLRLNILFLVVFLAFAGLIMRLGYVQIVNGAHYKKVMRANNYQTASIDSARGKIVDVNGTTLADNNAELAVVYIRNASLDGAKNLKIARQLADLITMDKQSLGQISNRDEREYYVLSHFKTLTAAYNNFLTKKEQTNLQNKQAAEYKLLLSRVPDSALHAFSRNDKQIMAIMHQFNQASNLNPHIIKRGLHVNDKEYVDVVDHLNEFNGAIQTADVSSRKYIKNKPFYVGKVGEIPADEINNYLAKGYSRNALVGTSNVEDVYESYLRGVPMKLLYQTKKGIPVGNPRVKDGQRGDDIQLTIDERLQQQVDKILEANILSARSMAGNGQNNSAYAVVMNPKTGAILAIGGKIYQNGKFIDAASEAVNSQFAMGSAVKGATELTGYRYHAMPAQFRDMRIKLPTGSGQKAKYFQSWEVGGLGSLTPEQALQFSSNVFMAKIVSNMAGITLTPAGGEYIGSFPSPNSPRFIKAIHEMRNGYAQVGLGVKTGIDLPSEGTGYNGGMPTNSGLIQQFAIGQFDTYTPLEMAQYMSTIANGGYRVQAHLLQSIHAPSNNPETLGRTIYTQKTHILNTVENTQQEIKRVQKGLYLVTHGSNRLSTGYDLGHGSNVKYKIAAKTGTAQIDPNNLNLYNETLISYAPYDNPQIVVVDIVPRVETGHQNHQIALSIYQAYDKLYHYTSKN</sequence>
<keyword evidence="9 11" id="KW-0472">Membrane</keyword>
<dbReference type="Pfam" id="PF03717">
    <property type="entry name" value="PBP_dimer"/>
    <property type="match status" value="1"/>
</dbReference>
<keyword evidence="8 11" id="KW-1133">Transmembrane helix</keyword>
<keyword evidence="4" id="KW-1003">Cell membrane</keyword>
<keyword evidence="7" id="KW-0573">Peptidoglycan synthesis</keyword>
<keyword evidence="14" id="KW-0132">Cell division</keyword>
<feature type="transmembrane region" description="Helical" evidence="11">
    <location>
        <begin position="21"/>
        <end position="39"/>
    </location>
</feature>
<feature type="domain" description="Penicillin-binding protein dimerisation" evidence="13">
    <location>
        <begin position="62"/>
        <end position="285"/>
    </location>
</feature>
<dbReference type="Proteomes" id="UP000823201">
    <property type="component" value="Unassembled WGS sequence"/>
</dbReference>
<reference evidence="14 15" key="1">
    <citation type="submission" date="2021-01" db="EMBL/GenBank/DDBJ databases">
        <title>Genomic Encyclopedia of Type Strains, Phase IV (KMG-IV): sequencing the most valuable type-strain genomes for metagenomic binning, comparative biology and taxonomic classification.</title>
        <authorList>
            <person name="Goeker M."/>
        </authorList>
    </citation>
    <scope>NUCLEOTIDE SEQUENCE [LARGE SCALE GENOMIC DNA]</scope>
    <source>
        <strain evidence="14 15">DSM 100968</strain>
    </source>
</reference>
<dbReference type="PANTHER" id="PTHR30627:SF2">
    <property type="entry name" value="PEPTIDOGLYCAN D,D-TRANSPEPTIDASE MRDA"/>
    <property type="match status" value="1"/>
</dbReference>
<dbReference type="InterPro" id="IPR012338">
    <property type="entry name" value="Beta-lactam/transpept-like"/>
</dbReference>
<proteinExistence type="inferred from homology"/>
<evidence type="ECO:0000259" key="13">
    <source>
        <dbReference type="Pfam" id="PF03717"/>
    </source>
</evidence>
<evidence type="ECO:0000313" key="15">
    <source>
        <dbReference type="Proteomes" id="UP000823201"/>
    </source>
</evidence>
<accession>A0ABS2Q6G2</accession>
<dbReference type="InterPro" id="IPR036138">
    <property type="entry name" value="PBP_dimer_sf"/>
</dbReference>
<keyword evidence="10" id="KW-0961">Cell wall biogenesis/degradation</keyword>
<evidence type="ECO:0000256" key="1">
    <source>
        <dbReference type="ARBA" id="ARBA00004167"/>
    </source>
</evidence>
<dbReference type="GO" id="GO:0051301">
    <property type="term" value="P:cell division"/>
    <property type="evidence" value="ECO:0007669"/>
    <property type="project" value="UniProtKB-KW"/>
</dbReference>
<evidence type="ECO:0000256" key="2">
    <source>
        <dbReference type="ARBA" id="ARBA00004236"/>
    </source>
</evidence>
<dbReference type="Gene3D" id="3.40.710.10">
    <property type="entry name" value="DD-peptidase/beta-lactamase superfamily"/>
    <property type="match status" value="1"/>
</dbReference>
<feature type="domain" description="Penicillin-binding protein transpeptidase" evidence="12">
    <location>
        <begin position="349"/>
        <end position="682"/>
    </location>
</feature>
<dbReference type="InterPro" id="IPR005311">
    <property type="entry name" value="PBP_dimer"/>
</dbReference>
<evidence type="ECO:0000256" key="11">
    <source>
        <dbReference type="SAM" id="Phobius"/>
    </source>
</evidence>
<gene>
    <name evidence="14" type="ORF">JOC27_000756</name>
</gene>
<comment type="similarity">
    <text evidence="3">Belongs to the transpeptidase family.</text>
</comment>
<comment type="subcellular location">
    <subcellularLocation>
        <location evidence="2">Cell membrane</location>
    </subcellularLocation>
    <subcellularLocation>
        <location evidence="1">Membrane</location>
        <topology evidence="1">Single-pass membrane protein</topology>
    </subcellularLocation>
</comment>
<comment type="caution">
    <text evidence="14">The sequence shown here is derived from an EMBL/GenBank/DDBJ whole genome shotgun (WGS) entry which is preliminary data.</text>
</comment>
<evidence type="ECO:0000256" key="7">
    <source>
        <dbReference type="ARBA" id="ARBA00022984"/>
    </source>
</evidence>
<dbReference type="InterPro" id="IPR001460">
    <property type="entry name" value="PCN-bd_Tpept"/>
</dbReference>
<evidence type="ECO:0000256" key="6">
    <source>
        <dbReference type="ARBA" id="ARBA00022960"/>
    </source>
</evidence>